<keyword evidence="3" id="KW-1185">Reference proteome</keyword>
<sequence>MTKSNPIQPSIVSIRVILFRLISAVILQFSRVRVSHLDLIKTSNLSILYAFVIGLVCKVICL</sequence>
<keyword evidence="1" id="KW-0472">Membrane</keyword>
<proteinExistence type="predicted"/>
<organism evidence="2 3">
    <name type="scientific">Populus alba x Populus x berolinensis</name>
    <dbReference type="NCBI Taxonomy" id="444605"/>
    <lineage>
        <taxon>Eukaryota</taxon>
        <taxon>Viridiplantae</taxon>
        <taxon>Streptophyta</taxon>
        <taxon>Embryophyta</taxon>
        <taxon>Tracheophyta</taxon>
        <taxon>Spermatophyta</taxon>
        <taxon>Magnoliopsida</taxon>
        <taxon>eudicotyledons</taxon>
        <taxon>Gunneridae</taxon>
        <taxon>Pentapetalae</taxon>
        <taxon>rosids</taxon>
        <taxon>fabids</taxon>
        <taxon>Malpighiales</taxon>
        <taxon>Salicaceae</taxon>
        <taxon>Saliceae</taxon>
        <taxon>Populus</taxon>
    </lineage>
</organism>
<keyword evidence="1" id="KW-0812">Transmembrane</keyword>
<comment type="caution">
    <text evidence="2">The sequence shown here is derived from an EMBL/GenBank/DDBJ whole genome shotgun (WGS) entry which is preliminary data.</text>
</comment>
<dbReference type="AlphaFoldDB" id="A0AAD6MBT0"/>
<evidence type="ECO:0000313" key="2">
    <source>
        <dbReference type="EMBL" id="KAJ6982585.1"/>
    </source>
</evidence>
<feature type="transmembrane region" description="Helical" evidence="1">
    <location>
        <begin position="12"/>
        <end position="30"/>
    </location>
</feature>
<evidence type="ECO:0000313" key="3">
    <source>
        <dbReference type="Proteomes" id="UP001164929"/>
    </source>
</evidence>
<reference evidence="2" key="1">
    <citation type="journal article" date="2023" name="Mol. Ecol. Resour.">
        <title>Chromosome-level genome assembly of a triploid poplar Populus alba 'Berolinensis'.</title>
        <authorList>
            <person name="Chen S."/>
            <person name="Yu Y."/>
            <person name="Wang X."/>
            <person name="Wang S."/>
            <person name="Zhang T."/>
            <person name="Zhou Y."/>
            <person name="He R."/>
            <person name="Meng N."/>
            <person name="Wang Y."/>
            <person name="Liu W."/>
            <person name="Liu Z."/>
            <person name="Liu J."/>
            <person name="Guo Q."/>
            <person name="Huang H."/>
            <person name="Sederoff R.R."/>
            <person name="Wang G."/>
            <person name="Qu G."/>
            <person name="Chen S."/>
        </authorList>
    </citation>
    <scope>NUCLEOTIDE SEQUENCE</scope>
    <source>
        <strain evidence="2">SC-2020</strain>
    </source>
</reference>
<protein>
    <submittedName>
        <fullName evidence="2">Uncharacterized protein</fullName>
    </submittedName>
</protein>
<accession>A0AAD6MBT0</accession>
<dbReference type="Proteomes" id="UP001164929">
    <property type="component" value="Chromosome 10"/>
</dbReference>
<evidence type="ECO:0000256" key="1">
    <source>
        <dbReference type="SAM" id="Phobius"/>
    </source>
</evidence>
<feature type="transmembrane region" description="Helical" evidence="1">
    <location>
        <begin position="42"/>
        <end position="61"/>
    </location>
</feature>
<dbReference type="EMBL" id="JAQIZT010000010">
    <property type="protein sequence ID" value="KAJ6982585.1"/>
    <property type="molecule type" value="Genomic_DNA"/>
</dbReference>
<gene>
    <name evidence="2" type="ORF">NC653_025637</name>
</gene>
<name>A0AAD6MBT0_9ROSI</name>
<keyword evidence="1" id="KW-1133">Transmembrane helix</keyword>